<protein>
    <submittedName>
        <fullName evidence="4">Coenzyme PQQ synthesis protein</fullName>
    </submittedName>
</protein>
<dbReference type="EMBL" id="CP021524">
    <property type="protein sequence ID" value="ARW10852.1"/>
    <property type="molecule type" value="Genomic_DNA"/>
</dbReference>
<dbReference type="InterPro" id="IPR041881">
    <property type="entry name" value="PqqD_sf"/>
</dbReference>
<sequence>MSLISDTSMVSKNSILRFARGTRLQYDRVREVWFIQAPERAFHADPIAVEVLQLIDGTRNVEHILDLLCQKFSAPRDVIARDVLDLLQDLATKQVLLAV</sequence>
<reference evidence="4 5" key="1">
    <citation type="submission" date="2017-05" db="EMBL/GenBank/DDBJ databases">
        <title>Genome sequence of Acetobacter pasteurianus subsp. ascendens strain SRCM101447.</title>
        <authorList>
            <person name="Cho S.H."/>
        </authorList>
    </citation>
    <scope>NUCLEOTIDE SEQUENCE [LARGE SCALE GENOMIC DNA]</scope>
    <source>
        <strain evidence="4 5">SRCM101447</strain>
    </source>
</reference>
<evidence type="ECO:0000313" key="4">
    <source>
        <dbReference type="EMBL" id="ARW10852.1"/>
    </source>
</evidence>
<dbReference type="Gene3D" id="1.10.10.1150">
    <property type="entry name" value="Coenzyme PQQ synthesis protein D (PqqD)"/>
    <property type="match status" value="1"/>
</dbReference>
<comment type="subunit">
    <text evidence="2">Monomer. Interacts with PqqE.</text>
</comment>
<accession>A0A1Y0UYB5</accession>
<evidence type="ECO:0000256" key="2">
    <source>
        <dbReference type="ARBA" id="ARBA00011741"/>
    </source>
</evidence>
<keyword evidence="3" id="KW-0884">PQQ biosynthesis</keyword>
<dbReference type="GO" id="GO:0048038">
    <property type="term" value="F:quinone binding"/>
    <property type="evidence" value="ECO:0007669"/>
    <property type="project" value="InterPro"/>
</dbReference>
<dbReference type="Proteomes" id="UP000195633">
    <property type="component" value="Chromosome"/>
</dbReference>
<gene>
    <name evidence="4" type="ORF">S101447_01783</name>
</gene>
<dbReference type="Pfam" id="PF05402">
    <property type="entry name" value="PqqD"/>
    <property type="match status" value="1"/>
</dbReference>
<dbReference type="GO" id="GO:0018189">
    <property type="term" value="P:pyrroloquinoline quinone biosynthetic process"/>
    <property type="evidence" value="ECO:0007669"/>
    <property type="project" value="UniProtKB-UniPathway"/>
</dbReference>
<dbReference type="UniPathway" id="UPA00539"/>
<name>A0A1Y0UYB5_9PROT</name>
<evidence type="ECO:0000313" key="5">
    <source>
        <dbReference type="Proteomes" id="UP000195633"/>
    </source>
</evidence>
<proteinExistence type="predicted"/>
<comment type="pathway">
    <text evidence="1">Cofactor biosynthesis; pyrroloquinoline quinone biosynthesis.</text>
</comment>
<dbReference type="STRING" id="481146.A4S02_08845"/>
<evidence type="ECO:0000256" key="3">
    <source>
        <dbReference type="ARBA" id="ARBA00022905"/>
    </source>
</evidence>
<dbReference type="AlphaFoldDB" id="A0A1Y0UYB5"/>
<organism evidence="4 5">
    <name type="scientific">Acetobacter ascendens</name>
    <dbReference type="NCBI Taxonomy" id="481146"/>
    <lineage>
        <taxon>Bacteria</taxon>
        <taxon>Pseudomonadati</taxon>
        <taxon>Pseudomonadota</taxon>
        <taxon>Alphaproteobacteria</taxon>
        <taxon>Acetobacterales</taxon>
        <taxon>Acetobacteraceae</taxon>
        <taxon>Acetobacter</taxon>
    </lineage>
</organism>
<dbReference type="NCBIfam" id="TIGR03859">
    <property type="entry name" value="PQQ_PqqD"/>
    <property type="match status" value="1"/>
</dbReference>
<dbReference type="InterPro" id="IPR008792">
    <property type="entry name" value="PQQD"/>
</dbReference>
<evidence type="ECO:0000256" key="1">
    <source>
        <dbReference type="ARBA" id="ARBA00004886"/>
    </source>
</evidence>
<dbReference type="InterPro" id="IPR022479">
    <property type="entry name" value="PqqD_bac"/>
</dbReference>